<feature type="compositionally biased region" description="Basic and acidic residues" evidence="1">
    <location>
        <begin position="1"/>
        <end position="11"/>
    </location>
</feature>
<evidence type="ECO:0000313" key="3">
    <source>
        <dbReference type="EMBL" id="MFC4506599.1"/>
    </source>
</evidence>
<name>A0ABV9B352_9ACTN</name>
<proteinExistence type="predicted"/>
<evidence type="ECO:0000313" key="4">
    <source>
        <dbReference type="Proteomes" id="UP001595839"/>
    </source>
</evidence>
<dbReference type="Pfam" id="PF24623">
    <property type="entry name" value="Phage_zn_bind_8"/>
    <property type="match status" value="1"/>
</dbReference>
<dbReference type="Proteomes" id="UP001595839">
    <property type="component" value="Unassembled WGS sequence"/>
</dbReference>
<dbReference type="EMBL" id="JBHSFK010000045">
    <property type="protein sequence ID" value="MFC4506599.1"/>
    <property type="molecule type" value="Genomic_DNA"/>
</dbReference>
<feature type="region of interest" description="Disordered" evidence="1">
    <location>
        <begin position="1"/>
        <end position="20"/>
    </location>
</feature>
<organism evidence="3 4">
    <name type="scientific">Streptomyces vulcanius</name>
    <dbReference type="NCBI Taxonomy" id="1441876"/>
    <lineage>
        <taxon>Bacteria</taxon>
        <taxon>Bacillati</taxon>
        <taxon>Actinomycetota</taxon>
        <taxon>Actinomycetes</taxon>
        <taxon>Kitasatosporales</taxon>
        <taxon>Streptomycetaceae</taxon>
        <taxon>Streptomyces</taxon>
    </lineage>
</organism>
<feature type="domain" description="DNA-binding phage zinc finger" evidence="2">
    <location>
        <begin position="8"/>
        <end position="59"/>
    </location>
</feature>
<keyword evidence="4" id="KW-1185">Reference proteome</keyword>
<evidence type="ECO:0000259" key="2">
    <source>
        <dbReference type="Pfam" id="PF24623"/>
    </source>
</evidence>
<dbReference type="RefSeq" id="WP_381184700.1">
    <property type="nucleotide sequence ID" value="NZ_JBHSFK010000045.1"/>
</dbReference>
<protein>
    <recommendedName>
        <fullName evidence="2">DNA-binding phage zinc finger domain-containing protein</fullName>
    </recommendedName>
</protein>
<accession>A0ABV9B352</accession>
<gene>
    <name evidence="3" type="ORF">ACFPIH_45360</name>
</gene>
<reference evidence="4" key="1">
    <citation type="journal article" date="2019" name="Int. J. Syst. Evol. Microbiol.">
        <title>The Global Catalogue of Microorganisms (GCM) 10K type strain sequencing project: providing services to taxonomists for standard genome sequencing and annotation.</title>
        <authorList>
            <consortium name="The Broad Institute Genomics Platform"/>
            <consortium name="The Broad Institute Genome Sequencing Center for Infectious Disease"/>
            <person name="Wu L."/>
            <person name="Ma J."/>
        </authorList>
    </citation>
    <scope>NUCLEOTIDE SEQUENCE [LARGE SCALE GENOMIC DNA]</scope>
    <source>
        <strain evidence="4">CGMCC 4.7177</strain>
    </source>
</reference>
<comment type="caution">
    <text evidence="3">The sequence shown here is derived from an EMBL/GenBank/DDBJ whole genome shotgun (WGS) entry which is preliminary data.</text>
</comment>
<dbReference type="InterPro" id="IPR056911">
    <property type="entry name" value="Phage_Znf_bind_put"/>
</dbReference>
<evidence type="ECO:0000256" key="1">
    <source>
        <dbReference type="SAM" id="MobiDB-lite"/>
    </source>
</evidence>
<sequence length="124" mass="13188">MTKQPPDRSPRTVDCPPPPDGCAATAGEPCLSHGGTRVRHSFHQARTAAWEAARIAAVPAANLIFDAKARRGMHGKDAAELLDKNGYSVEAEQLRRAVSEAHGHMSARQAIAFLVDHAEGGEGQ</sequence>